<evidence type="ECO:0000313" key="9">
    <source>
        <dbReference type="EMBL" id="QRO76865.1"/>
    </source>
</evidence>
<keyword evidence="6 7" id="KW-0472">Membrane</keyword>
<dbReference type="PANTHER" id="PTHR43266">
    <property type="entry name" value="MACROLIDE-EFFLUX PROTEIN"/>
    <property type="match status" value="1"/>
</dbReference>
<protein>
    <submittedName>
        <fullName evidence="9">MFS transporter</fullName>
    </submittedName>
</protein>
<keyword evidence="3" id="KW-1003">Cell membrane</keyword>
<evidence type="ECO:0000256" key="7">
    <source>
        <dbReference type="SAM" id="Phobius"/>
    </source>
</evidence>
<feature type="transmembrane region" description="Helical" evidence="7">
    <location>
        <begin position="312"/>
        <end position="335"/>
    </location>
</feature>
<dbReference type="GO" id="GO:0022857">
    <property type="term" value="F:transmembrane transporter activity"/>
    <property type="evidence" value="ECO:0007669"/>
    <property type="project" value="InterPro"/>
</dbReference>
<name>A0A892I188_9BURK</name>
<dbReference type="GO" id="GO:0016746">
    <property type="term" value="F:acyltransferase activity"/>
    <property type="evidence" value="ECO:0007669"/>
    <property type="project" value="InterPro"/>
</dbReference>
<dbReference type="PANTHER" id="PTHR43266:SF2">
    <property type="entry name" value="MAJOR FACILITATOR SUPERFAMILY (MFS) PROFILE DOMAIN-CONTAINING PROTEIN"/>
    <property type="match status" value="1"/>
</dbReference>
<comment type="subcellular location">
    <subcellularLocation>
        <location evidence="1">Cell membrane</location>
        <topology evidence="1">Multi-pass membrane protein</topology>
    </subcellularLocation>
</comment>
<dbReference type="RefSeq" id="WP_006764523.1">
    <property type="nucleotide sequence ID" value="NZ_CABVPR010000055.1"/>
</dbReference>
<dbReference type="GeneID" id="93127624"/>
<feature type="domain" description="Major facilitator superfamily (MFS) profile" evidence="8">
    <location>
        <begin position="29"/>
        <end position="444"/>
    </location>
</feature>
<feature type="transmembrane region" description="Helical" evidence="7">
    <location>
        <begin position="70"/>
        <end position="92"/>
    </location>
</feature>
<dbReference type="InterPro" id="IPR002123">
    <property type="entry name" value="Plipid/glycerol_acylTrfase"/>
</dbReference>
<dbReference type="GO" id="GO:0005886">
    <property type="term" value="C:plasma membrane"/>
    <property type="evidence" value="ECO:0007669"/>
    <property type="project" value="UniProtKB-SubCell"/>
</dbReference>
<feature type="transmembrane region" description="Helical" evidence="7">
    <location>
        <begin position="389"/>
        <end position="412"/>
    </location>
</feature>
<evidence type="ECO:0000259" key="8">
    <source>
        <dbReference type="PROSITE" id="PS50850"/>
    </source>
</evidence>
<gene>
    <name evidence="9" type="ORF">I6K02_13285</name>
</gene>
<dbReference type="SUPFAM" id="SSF103473">
    <property type="entry name" value="MFS general substrate transporter"/>
    <property type="match status" value="1"/>
</dbReference>
<evidence type="ECO:0000313" key="10">
    <source>
        <dbReference type="Proteomes" id="UP000625568"/>
    </source>
</evidence>
<accession>A0A892I188</accession>
<keyword evidence="5 7" id="KW-1133">Transmembrane helix</keyword>
<sequence length="644" mass="70050">MSDHTQVSSGRRGERRAHASQFDLLRERRFAPFFATQFLGALNDNVFKIGFTSLVTYHTARFSGVDAKTAAFLISAIFILPFVLFSATSGQIADKYDKATLTRFVKTFEIVLMLVGAAGFVTHSAPLLYLCTFMMGMHSTLFGPVKYSYLPQHLGEHELVGGNGLVEMGTFIAILIGTIVGGAAAGIEGIGERVLAVSVVAIALAGRLVAQRVPATPAPQPGLSINWNPVSETWRNLVLARQNRTVFLSLLGISWLWFVGATFLTSFFNFAKDVLSASPDVVTVLLATFSVGIGLGSLLCERLSQRRVEIGLVPLGSIGISVFAIELYFASRALPLPGHLLSVGEFLASARHWRILADLFLLAMFGGFYSVPLYALIQSRSAPTHRARIIAANNILNALFMILSAVMAMGLTSAGVDIPGLFLVTALLNVAVATYIYLLVPEFLLRFVAWVLVHTFYRIRIVHAERIPAEGAAVLVCNHVSYVDALVLAAASPRPIRFVMDHRIFNTRFASWVFRHAKAIPIAPRHENPDMLARAYDACEAALKDGELVCIFPEGKLTKTGDINTFHHGITEILRRTPAPVIPMALRGLWGSVFSRHADARLPRPVTRGVMSRLTLAIGEPVPAALATPDVLQAAVAELRGARK</sequence>
<dbReference type="SMART" id="SM00563">
    <property type="entry name" value="PlsC"/>
    <property type="match status" value="1"/>
</dbReference>
<evidence type="ECO:0000256" key="6">
    <source>
        <dbReference type="ARBA" id="ARBA00023136"/>
    </source>
</evidence>
<feature type="transmembrane region" description="Helical" evidence="7">
    <location>
        <begin position="245"/>
        <end position="269"/>
    </location>
</feature>
<dbReference type="CDD" id="cd07989">
    <property type="entry name" value="LPLAT_AGPAT-like"/>
    <property type="match status" value="1"/>
</dbReference>
<dbReference type="InterPro" id="IPR036259">
    <property type="entry name" value="MFS_trans_sf"/>
</dbReference>
<dbReference type="Gene3D" id="1.20.1250.20">
    <property type="entry name" value="MFS general substrate transporter like domains"/>
    <property type="match status" value="1"/>
</dbReference>
<dbReference type="EMBL" id="CP069482">
    <property type="protein sequence ID" value="QRO76865.1"/>
    <property type="molecule type" value="Genomic_DNA"/>
</dbReference>
<keyword evidence="10" id="KW-1185">Reference proteome</keyword>
<feature type="transmembrane region" description="Helical" evidence="7">
    <location>
        <begin position="165"/>
        <end position="187"/>
    </location>
</feature>
<evidence type="ECO:0000256" key="5">
    <source>
        <dbReference type="ARBA" id="ARBA00022989"/>
    </source>
</evidence>
<keyword evidence="4 7" id="KW-0812">Transmembrane</keyword>
<dbReference type="SUPFAM" id="SSF69593">
    <property type="entry name" value="Glycerol-3-phosphate (1)-acyltransferase"/>
    <property type="match status" value="1"/>
</dbReference>
<feature type="transmembrane region" description="Helical" evidence="7">
    <location>
        <begin position="281"/>
        <end position="300"/>
    </location>
</feature>
<dbReference type="InterPro" id="IPR020846">
    <property type="entry name" value="MFS_dom"/>
</dbReference>
<dbReference type="InterPro" id="IPR011701">
    <property type="entry name" value="MFS"/>
</dbReference>
<evidence type="ECO:0000256" key="2">
    <source>
        <dbReference type="ARBA" id="ARBA00022448"/>
    </source>
</evidence>
<reference evidence="9 10" key="1">
    <citation type="submission" date="2021-02" db="EMBL/GenBank/DDBJ databases">
        <title>FDA dAtabase for Regulatory Grade micrObial Sequences (FDA-ARGOS): Supporting development and validation of Infectious Disease Dx tests.</title>
        <authorList>
            <person name="Minogue T."/>
            <person name="Wolcott M."/>
            <person name="Wasieloski L."/>
            <person name="Aguilar W."/>
            <person name="Moore D."/>
            <person name="Jaissle J."/>
            <person name="Tallon L."/>
            <person name="Sadzewicz L."/>
            <person name="Zhao X."/>
            <person name="Boylan J."/>
            <person name="Ott S."/>
            <person name="Bowen H."/>
            <person name="Vavikolanu K."/>
            <person name="Mehta A."/>
            <person name="Aluvathingal J."/>
            <person name="Nadendla S."/>
            <person name="Yan Y."/>
            <person name="Sichtig H."/>
        </authorList>
    </citation>
    <scope>NUCLEOTIDE SEQUENCE [LARGE SCALE GENOMIC DNA]</scope>
    <source>
        <strain evidence="9 10">FDAARGOS_1272</strain>
    </source>
</reference>
<dbReference type="Pfam" id="PF07690">
    <property type="entry name" value="MFS_1"/>
    <property type="match status" value="1"/>
</dbReference>
<dbReference type="AlphaFoldDB" id="A0A892I188"/>
<feature type="transmembrane region" description="Helical" evidence="7">
    <location>
        <begin position="355"/>
        <end position="377"/>
    </location>
</feature>
<proteinExistence type="predicted"/>
<evidence type="ECO:0000256" key="3">
    <source>
        <dbReference type="ARBA" id="ARBA00022475"/>
    </source>
</evidence>
<organism evidence="9 10">
    <name type="scientific">Burkholderia dolosa</name>
    <dbReference type="NCBI Taxonomy" id="152500"/>
    <lineage>
        <taxon>Bacteria</taxon>
        <taxon>Pseudomonadati</taxon>
        <taxon>Pseudomonadota</taxon>
        <taxon>Betaproteobacteria</taxon>
        <taxon>Burkholderiales</taxon>
        <taxon>Burkholderiaceae</taxon>
        <taxon>Burkholderia</taxon>
        <taxon>Burkholderia cepacia complex</taxon>
    </lineage>
</organism>
<evidence type="ECO:0000256" key="1">
    <source>
        <dbReference type="ARBA" id="ARBA00004651"/>
    </source>
</evidence>
<dbReference type="Pfam" id="PF01553">
    <property type="entry name" value="Acyltransferase"/>
    <property type="match status" value="1"/>
</dbReference>
<feature type="transmembrane region" description="Helical" evidence="7">
    <location>
        <begin position="104"/>
        <end position="121"/>
    </location>
</feature>
<dbReference type="CDD" id="cd06173">
    <property type="entry name" value="MFS_MefA_like"/>
    <property type="match status" value="1"/>
</dbReference>
<dbReference type="PROSITE" id="PS50850">
    <property type="entry name" value="MFS"/>
    <property type="match status" value="1"/>
</dbReference>
<keyword evidence="2" id="KW-0813">Transport</keyword>
<evidence type="ECO:0000256" key="4">
    <source>
        <dbReference type="ARBA" id="ARBA00022692"/>
    </source>
</evidence>
<dbReference type="Proteomes" id="UP000625568">
    <property type="component" value="Chromosome 1"/>
</dbReference>